<dbReference type="AlphaFoldDB" id="A0A699U2H0"/>
<protein>
    <submittedName>
        <fullName evidence="1">Uncharacterized protein</fullName>
    </submittedName>
</protein>
<dbReference type="EMBL" id="BKCJ011291765">
    <property type="protein sequence ID" value="GFD16213.1"/>
    <property type="molecule type" value="Genomic_DNA"/>
</dbReference>
<sequence length="117" mass="13259">FFPVPCLPEPPKQFFRLQSIWEHSVMGVVCERIRIQKMLPMLCRVSMGSVKAEIFRNMAGQPIRFAAMTVGEIEPYLGEAARRRACSHGGLHTFFPCPALANMSPTLKADRFDADFR</sequence>
<feature type="non-terminal residue" evidence="1">
    <location>
        <position position="1"/>
    </location>
</feature>
<proteinExistence type="predicted"/>
<comment type="caution">
    <text evidence="1">The sequence shown here is derived from an EMBL/GenBank/DDBJ whole genome shotgun (WGS) entry which is preliminary data.</text>
</comment>
<organism evidence="1">
    <name type="scientific">Tanacetum cinerariifolium</name>
    <name type="common">Dalmatian daisy</name>
    <name type="synonym">Chrysanthemum cinerariifolium</name>
    <dbReference type="NCBI Taxonomy" id="118510"/>
    <lineage>
        <taxon>Eukaryota</taxon>
        <taxon>Viridiplantae</taxon>
        <taxon>Streptophyta</taxon>
        <taxon>Embryophyta</taxon>
        <taxon>Tracheophyta</taxon>
        <taxon>Spermatophyta</taxon>
        <taxon>Magnoliopsida</taxon>
        <taxon>eudicotyledons</taxon>
        <taxon>Gunneridae</taxon>
        <taxon>Pentapetalae</taxon>
        <taxon>asterids</taxon>
        <taxon>campanulids</taxon>
        <taxon>Asterales</taxon>
        <taxon>Asteraceae</taxon>
        <taxon>Asteroideae</taxon>
        <taxon>Anthemideae</taxon>
        <taxon>Anthemidinae</taxon>
        <taxon>Tanacetum</taxon>
    </lineage>
</organism>
<accession>A0A699U2H0</accession>
<gene>
    <name evidence="1" type="ORF">Tci_888182</name>
</gene>
<evidence type="ECO:0000313" key="1">
    <source>
        <dbReference type="EMBL" id="GFD16213.1"/>
    </source>
</evidence>
<name>A0A699U2H0_TANCI</name>
<reference evidence="1" key="1">
    <citation type="journal article" date="2019" name="Sci. Rep.">
        <title>Draft genome of Tanacetum cinerariifolium, the natural source of mosquito coil.</title>
        <authorList>
            <person name="Yamashiro T."/>
            <person name="Shiraishi A."/>
            <person name="Satake H."/>
            <person name="Nakayama K."/>
        </authorList>
    </citation>
    <scope>NUCLEOTIDE SEQUENCE</scope>
</reference>